<dbReference type="RefSeq" id="WP_004260199.1">
    <property type="nucleotide sequence ID" value="NZ_AMQS01000015.1"/>
</dbReference>
<reference evidence="1 2" key="1">
    <citation type="journal article" date="2012" name="J. Bacteriol.">
        <title>Genome Sequence of the Bacteriocin-Producing Strain Lactococcus garvieae DCC43.</title>
        <authorList>
            <person name="Gabrielsen C."/>
            <person name="Brede D.A."/>
            <person name="Hernandez P.E."/>
            <person name="Nes I.F."/>
            <person name="Diep D.B."/>
        </authorList>
    </citation>
    <scope>NUCLEOTIDE SEQUENCE [LARGE SCALE GENOMIC DNA]</scope>
    <source>
        <strain evidence="1 2">DCC43</strain>
    </source>
</reference>
<evidence type="ECO:0000313" key="2">
    <source>
        <dbReference type="Proteomes" id="UP000006787"/>
    </source>
</evidence>
<dbReference type="EMBL" id="AMQS01000015">
    <property type="protein sequence ID" value="EKF51346.1"/>
    <property type="molecule type" value="Genomic_DNA"/>
</dbReference>
<dbReference type="eggNOG" id="ENOG502ZCCB">
    <property type="taxonomic scope" value="Bacteria"/>
</dbReference>
<gene>
    <name evidence="1" type="ORF">C426_1300</name>
</gene>
<organism evidence="1 2">
    <name type="scientific">Lactococcus garvieae DCC43</name>
    <dbReference type="NCBI Taxonomy" id="1231377"/>
    <lineage>
        <taxon>Bacteria</taxon>
        <taxon>Bacillati</taxon>
        <taxon>Bacillota</taxon>
        <taxon>Bacilli</taxon>
        <taxon>Lactobacillales</taxon>
        <taxon>Streptococcaceae</taxon>
        <taxon>Lactococcus</taxon>
    </lineage>
</organism>
<evidence type="ECO:0000313" key="1">
    <source>
        <dbReference type="EMBL" id="EKF51346.1"/>
    </source>
</evidence>
<name>K2PV78_9LACT</name>
<accession>K2PV78</accession>
<protein>
    <submittedName>
        <fullName evidence="1">Phage-like protein</fullName>
    </submittedName>
</protein>
<dbReference type="Proteomes" id="UP000006787">
    <property type="component" value="Unassembled WGS sequence"/>
</dbReference>
<sequence length="241" mass="27166">MTLSKEAIQHIQETAISPEDRHIIIDGRSFTIDKDGIHYEIHRQPVLPVYLSTLTSMVDFIKNIDFETEEKLYLNIEGPQEVNLYSSLQSDNKRDTLAHVEAITPAIDFDRFKLAEDMVIELQAKFLPTDDRDLLLQVLGNLKEENVKNLGDDGVSQQVTIKKGVASLQDVKVPNPVTLAPFRTFHEVKQPASPFVFCMKEGGLGALFEADARAWKIDAIQNIKAFFEEQLEGMGQIIILA</sequence>
<comment type="caution">
    <text evidence="1">The sequence shown here is derived from an EMBL/GenBank/DDBJ whole genome shotgun (WGS) entry which is preliminary data.</text>
</comment>
<proteinExistence type="predicted"/>
<dbReference type="PATRIC" id="fig|1231377.3.peg.1297"/>
<dbReference type="AlphaFoldDB" id="K2PV78"/>